<protein>
    <submittedName>
        <fullName evidence="1">Transcriptional regulator</fullName>
    </submittedName>
</protein>
<sequence length="150" mass="16832">MNTYHFTIVVRDAIFDDNLEDLLYQSGCDDALICTLDDTVYLEFDRMANSAKDAIASAFDNLHTAGFHDLILQEKGVSSLAEMAKRLGLSRMALSHYAKATRGDGNFPKPVYGVQSGSALYAWHEVANWLYQQNKLPKTDYDVAMCANYF</sequence>
<accession>A0A1T0CMQ2</accession>
<keyword evidence="2" id="KW-1185">Reference proteome</keyword>
<dbReference type="AlphaFoldDB" id="A0A1T0CMQ2"/>
<name>A0A1T0CMQ2_9GAMM</name>
<reference evidence="1 2" key="1">
    <citation type="submission" date="2017-02" db="EMBL/GenBank/DDBJ databases">
        <title>Draft genome sequence of Moraxella pluranimalium CCUG 54913T type strain.</title>
        <authorList>
            <person name="Salva-Serra F."/>
            <person name="Engstrom-Jakobsson H."/>
            <person name="Thorell K."/>
            <person name="Jaen-Luchoro D."/>
            <person name="Gonzales-Siles L."/>
            <person name="Karlsson R."/>
            <person name="Yazdan S."/>
            <person name="Boulund F."/>
            <person name="Johnning A."/>
            <person name="Engstrand L."/>
            <person name="Kristiansson E."/>
            <person name="Moore E."/>
        </authorList>
    </citation>
    <scope>NUCLEOTIDE SEQUENCE [LARGE SCALE GENOMIC DNA]</scope>
    <source>
        <strain evidence="1 2">CCUG 54913</strain>
    </source>
</reference>
<organism evidence="1 2">
    <name type="scientific">Moraxella pluranimalium</name>
    <dbReference type="NCBI Taxonomy" id="470453"/>
    <lineage>
        <taxon>Bacteria</taxon>
        <taxon>Pseudomonadati</taxon>
        <taxon>Pseudomonadota</taxon>
        <taxon>Gammaproteobacteria</taxon>
        <taxon>Moraxellales</taxon>
        <taxon>Moraxellaceae</taxon>
        <taxon>Moraxella</taxon>
    </lineage>
</organism>
<dbReference type="STRING" id="470453.B0680_06650"/>
<dbReference type="OrthoDB" id="1525365at2"/>
<proteinExistence type="predicted"/>
<dbReference type="RefSeq" id="WP_078254310.1">
    <property type="nucleotide sequence ID" value="NZ_MUYU01000015.1"/>
</dbReference>
<evidence type="ECO:0000313" key="2">
    <source>
        <dbReference type="Proteomes" id="UP000189800"/>
    </source>
</evidence>
<comment type="caution">
    <text evidence="1">The sequence shown here is derived from an EMBL/GenBank/DDBJ whole genome shotgun (WGS) entry which is preliminary data.</text>
</comment>
<evidence type="ECO:0000313" key="1">
    <source>
        <dbReference type="EMBL" id="OOS23628.1"/>
    </source>
</evidence>
<dbReference type="Proteomes" id="UP000189800">
    <property type="component" value="Unassembled WGS sequence"/>
</dbReference>
<gene>
    <name evidence="1" type="ORF">B0680_06650</name>
</gene>
<dbReference type="EMBL" id="MUYU01000015">
    <property type="protein sequence ID" value="OOS23628.1"/>
    <property type="molecule type" value="Genomic_DNA"/>
</dbReference>